<dbReference type="SUPFAM" id="SSF158682">
    <property type="entry name" value="TerB-like"/>
    <property type="match status" value="1"/>
</dbReference>
<dbReference type="SUPFAM" id="SSF52113">
    <property type="entry name" value="BRCT domain"/>
    <property type="match status" value="1"/>
</dbReference>
<organism evidence="2 3">
    <name type="scientific">Lacipirellula parvula</name>
    <dbReference type="NCBI Taxonomy" id="2650471"/>
    <lineage>
        <taxon>Bacteria</taxon>
        <taxon>Pseudomonadati</taxon>
        <taxon>Planctomycetota</taxon>
        <taxon>Planctomycetia</taxon>
        <taxon>Pirellulales</taxon>
        <taxon>Lacipirellulaceae</taxon>
        <taxon>Lacipirellula</taxon>
    </lineage>
</organism>
<dbReference type="Gene3D" id="3.40.50.10190">
    <property type="entry name" value="BRCT domain"/>
    <property type="match status" value="1"/>
</dbReference>
<dbReference type="PROSITE" id="PS50172">
    <property type="entry name" value="BRCT"/>
    <property type="match status" value="1"/>
</dbReference>
<dbReference type="InterPro" id="IPR036420">
    <property type="entry name" value="BRCT_dom_sf"/>
</dbReference>
<dbReference type="Proteomes" id="UP000326837">
    <property type="component" value="Chromosome"/>
</dbReference>
<evidence type="ECO:0000259" key="1">
    <source>
        <dbReference type="PROSITE" id="PS50172"/>
    </source>
</evidence>
<name>A0A5K7X9M3_9BACT</name>
<dbReference type="KEGG" id="lpav:PLANPX_2850"/>
<proteinExistence type="predicted"/>
<protein>
    <recommendedName>
        <fullName evidence="1">BRCT domain-containing protein</fullName>
    </recommendedName>
</protein>
<gene>
    <name evidence="2" type="ORF">PLANPX_2850</name>
</gene>
<accession>A0A5K7X9M3</accession>
<sequence length="363" mass="40737">MYEDDRHVDHQGYMQYTGKQRLETATNSLYGIIGGLVADRRVNTTELAALTKWLGNYHEFLDRHPFNELIPHIHAVVADGVIDEEERSDLLWLCERFSGAGNYYDDVTADIQQLHGFLGGIVADGRINKQELDELSAWVDDHAHLRACWPYDELETVIAHVLKDGKIDDQEHEALLQFFGEFTITPGRKAVGALDRSSTVSGVCAFAPEIAFENRFFCFTGASKRSTRSGLVEVIQKLGGEFHKSLRNDTHFLIVGANGNPCWAYSCYGRKVEDAVHRRRNGQRVLIVHELDFWDAVADHGGDTLESVNWATAASSPPLTLPRCAARWSGGPPQTHHRSICATDFRQRLQNKRCGERLASSAM</sequence>
<evidence type="ECO:0000313" key="2">
    <source>
        <dbReference type="EMBL" id="BBO33238.1"/>
    </source>
</evidence>
<dbReference type="RefSeq" id="WP_152099056.1">
    <property type="nucleotide sequence ID" value="NZ_AP021861.1"/>
</dbReference>
<keyword evidence="3" id="KW-1185">Reference proteome</keyword>
<dbReference type="AlphaFoldDB" id="A0A5K7X9M3"/>
<dbReference type="InterPro" id="IPR029024">
    <property type="entry name" value="TerB-like"/>
</dbReference>
<dbReference type="EMBL" id="AP021861">
    <property type="protein sequence ID" value="BBO33238.1"/>
    <property type="molecule type" value="Genomic_DNA"/>
</dbReference>
<dbReference type="InterPro" id="IPR001357">
    <property type="entry name" value="BRCT_dom"/>
</dbReference>
<evidence type="ECO:0000313" key="3">
    <source>
        <dbReference type="Proteomes" id="UP000326837"/>
    </source>
</evidence>
<reference evidence="3" key="1">
    <citation type="submission" date="2019-10" db="EMBL/GenBank/DDBJ databases">
        <title>Lacipirellula parvula gen. nov., sp. nov., representing a lineage of planctomycetes widespread in freshwater anoxic habitats, and description of the family Lacipirellulaceae.</title>
        <authorList>
            <person name="Dedysh S.N."/>
            <person name="Kulichevskaya I.S."/>
            <person name="Beletsky A.V."/>
            <person name="Rakitin A.L."/>
            <person name="Mardanov A.V."/>
            <person name="Ivanova A.A."/>
            <person name="Saltykova V.X."/>
            <person name="Rijpstra W.I.C."/>
            <person name="Sinninghe Damste J.S."/>
            <person name="Ravin N.V."/>
        </authorList>
    </citation>
    <scope>NUCLEOTIDE SEQUENCE [LARGE SCALE GENOMIC DNA]</scope>
    <source>
        <strain evidence="3">PX69</strain>
    </source>
</reference>
<feature type="domain" description="BRCT" evidence="1">
    <location>
        <begin position="207"/>
        <end position="268"/>
    </location>
</feature>